<name>A0ABQ7GYK7_DUNSA</name>
<evidence type="ECO:0000313" key="1">
    <source>
        <dbReference type="EMBL" id="KAF5839693.1"/>
    </source>
</evidence>
<protein>
    <recommendedName>
        <fullName evidence="3">Encoded protein</fullName>
    </recommendedName>
</protein>
<dbReference type="Proteomes" id="UP000815325">
    <property type="component" value="Unassembled WGS sequence"/>
</dbReference>
<sequence length="66" mass="7943">MIHCRPGIWSTHHCQHCCTDKQHQRFFNLGPEHITTQRLRYLHSTIWRRCVCSSLRVKKRSRNDAA</sequence>
<accession>A0ABQ7GYK7</accession>
<organism evidence="1 2">
    <name type="scientific">Dunaliella salina</name>
    <name type="common">Green alga</name>
    <name type="synonym">Protococcus salinus</name>
    <dbReference type="NCBI Taxonomy" id="3046"/>
    <lineage>
        <taxon>Eukaryota</taxon>
        <taxon>Viridiplantae</taxon>
        <taxon>Chlorophyta</taxon>
        <taxon>core chlorophytes</taxon>
        <taxon>Chlorophyceae</taxon>
        <taxon>CS clade</taxon>
        <taxon>Chlamydomonadales</taxon>
        <taxon>Dunaliellaceae</taxon>
        <taxon>Dunaliella</taxon>
    </lineage>
</organism>
<keyword evidence="2" id="KW-1185">Reference proteome</keyword>
<proteinExistence type="predicted"/>
<evidence type="ECO:0000313" key="2">
    <source>
        <dbReference type="Proteomes" id="UP000815325"/>
    </source>
</evidence>
<gene>
    <name evidence="1" type="ORF">DUNSADRAFT_122</name>
</gene>
<evidence type="ECO:0008006" key="3">
    <source>
        <dbReference type="Google" id="ProtNLM"/>
    </source>
</evidence>
<comment type="caution">
    <text evidence="1">The sequence shown here is derived from an EMBL/GenBank/DDBJ whole genome shotgun (WGS) entry which is preliminary data.</text>
</comment>
<dbReference type="EMBL" id="MU069535">
    <property type="protein sequence ID" value="KAF5839693.1"/>
    <property type="molecule type" value="Genomic_DNA"/>
</dbReference>
<reference evidence="1" key="1">
    <citation type="submission" date="2017-08" db="EMBL/GenBank/DDBJ databases">
        <authorList>
            <person name="Polle J.E."/>
            <person name="Barry K."/>
            <person name="Cushman J."/>
            <person name="Schmutz J."/>
            <person name="Tran D."/>
            <person name="Hathwaick L.T."/>
            <person name="Yim W.C."/>
            <person name="Jenkins J."/>
            <person name="Mckie-Krisberg Z.M."/>
            <person name="Prochnik S."/>
            <person name="Lindquist E."/>
            <person name="Dockter R.B."/>
            <person name="Adam C."/>
            <person name="Molina H."/>
            <person name="Bunkerborg J."/>
            <person name="Jin E."/>
            <person name="Buchheim M."/>
            <person name="Magnuson J."/>
        </authorList>
    </citation>
    <scope>NUCLEOTIDE SEQUENCE</scope>
    <source>
        <strain evidence="1">CCAP 19/18</strain>
    </source>
</reference>